<reference evidence="3 4" key="1">
    <citation type="submission" date="2016-03" db="EMBL/GenBank/DDBJ databases">
        <authorList>
            <person name="Ploux O."/>
        </authorList>
    </citation>
    <scope>NUCLEOTIDE SEQUENCE [LARGE SCALE GENOMIC DNA]</scope>
    <source>
        <strain evidence="3 4">R-45370</strain>
    </source>
</reference>
<feature type="chain" id="PRO_5008068562" description="Lipoprotein" evidence="2">
    <location>
        <begin position="25"/>
        <end position="140"/>
    </location>
</feature>
<feature type="signal peptide" evidence="2">
    <location>
        <begin position="1"/>
        <end position="24"/>
    </location>
</feature>
<dbReference type="RefSeq" id="WP_066987021.1">
    <property type="nucleotide sequence ID" value="NZ_LUUI01000151.1"/>
</dbReference>
<evidence type="ECO:0000256" key="2">
    <source>
        <dbReference type="SAM" id="SignalP"/>
    </source>
</evidence>
<gene>
    <name evidence="3" type="ORF">A1359_16285</name>
</gene>
<feature type="region of interest" description="Disordered" evidence="1">
    <location>
        <begin position="29"/>
        <end position="50"/>
    </location>
</feature>
<protein>
    <recommendedName>
        <fullName evidence="5">Lipoprotein</fullName>
    </recommendedName>
</protein>
<sequence length="140" mass="14919">MSGLKSSAKIVAPLCFLVVLNACSFSYSSESSSDIASSPSSISSSGSSQKYESDVADYTYAYLKSSSTPTDYASFQKGLADIAEKRGISDWESDPHTYQGIGKALKKANISGVGYDTFKQNFANGNPDNMKAIQDGYDSN</sequence>
<keyword evidence="2" id="KW-0732">Signal</keyword>
<dbReference type="STRING" id="980561.A1359_16285"/>
<dbReference type="NCBIfam" id="NF033171">
    <property type="entry name" value="lipo_LIC11139"/>
    <property type="match status" value="1"/>
</dbReference>
<organism evidence="3 4">
    <name type="scientific">Methylomonas lenta</name>
    <dbReference type="NCBI Taxonomy" id="980561"/>
    <lineage>
        <taxon>Bacteria</taxon>
        <taxon>Pseudomonadati</taxon>
        <taxon>Pseudomonadota</taxon>
        <taxon>Gammaproteobacteria</taxon>
        <taxon>Methylococcales</taxon>
        <taxon>Methylococcaceae</taxon>
        <taxon>Methylomonas</taxon>
    </lineage>
</organism>
<dbReference type="Proteomes" id="UP000078476">
    <property type="component" value="Unassembled WGS sequence"/>
</dbReference>
<dbReference type="AlphaFoldDB" id="A0A177MYL5"/>
<evidence type="ECO:0008006" key="5">
    <source>
        <dbReference type="Google" id="ProtNLM"/>
    </source>
</evidence>
<evidence type="ECO:0000256" key="1">
    <source>
        <dbReference type="SAM" id="MobiDB-lite"/>
    </source>
</evidence>
<feature type="compositionally biased region" description="Low complexity" evidence="1">
    <location>
        <begin position="29"/>
        <end position="48"/>
    </location>
</feature>
<evidence type="ECO:0000313" key="3">
    <source>
        <dbReference type="EMBL" id="OAI10675.1"/>
    </source>
</evidence>
<keyword evidence="4" id="KW-1185">Reference proteome</keyword>
<proteinExistence type="predicted"/>
<evidence type="ECO:0000313" key="4">
    <source>
        <dbReference type="Proteomes" id="UP000078476"/>
    </source>
</evidence>
<dbReference type="EMBL" id="LUUI01000151">
    <property type="protein sequence ID" value="OAI10675.1"/>
    <property type="molecule type" value="Genomic_DNA"/>
</dbReference>
<comment type="caution">
    <text evidence="3">The sequence shown here is derived from an EMBL/GenBank/DDBJ whole genome shotgun (WGS) entry which is preliminary data.</text>
</comment>
<accession>A0A177MYL5</accession>
<name>A0A177MYL5_9GAMM</name>